<comment type="caution">
    <text evidence="2">The sequence shown here is derived from an EMBL/GenBank/DDBJ whole genome shotgun (WGS) entry which is preliminary data.</text>
</comment>
<name>A0A135ZFT8_9LACO</name>
<reference evidence="1" key="2">
    <citation type="submission" date="2024-06" db="EMBL/GenBank/DDBJ databases">
        <title>Vaginal Lactobacillus fatty acid response mechanisms reveal a metabolite-targeted strategy for bacterial vaginosis treatment.</title>
        <authorList>
            <person name="Zhu M."/>
            <person name="Blainey P.C."/>
            <person name="Bloom S.M."/>
            <person name="Kwon D.S."/>
        </authorList>
    </citation>
    <scope>NUCLEOTIDE SEQUENCE</scope>
    <source>
        <strain evidence="1">194_F1_1</strain>
    </source>
</reference>
<dbReference type="RefSeq" id="WP_060462816.1">
    <property type="nucleotide sequence ID" value="NZ_CAZZQD010000001.1"/>
</dbReference>
<dbReference type="AlphaFoldDB" id="A0A135ZFT8"/>
<dbReference type="Proteomes" id="UP000289808">
    <property type="component" value="Unassembled WGS sequence"/>
</dbReference>
<dbReference type="EMBL" id="JBETVU010000012">
    <property type="protein sequence ID" value="MES5149293.1"/>
    <property type="molecule type" value="Genomic_DNA"/>
</dbReference>
<proteinExistence type="predicted"/>
<sequence>MKVIDKRTKKTNEDYKYGDILMCWDNDPDEYNLFRISTFYDSYYEQDRCIVVTIHSSSDNEAKTWEGLFDSPKEAARDLKNSYNHAEKVNACIVITD</sequence>
<dbReference type="EMBL" id="SCLX01000009">
    <property type="protein sequence ID" value="RXF59217.1"/>
    <property type="molecule type" value="Genomic_DNA"/>
</dbReference>
<organism evidence="2 3">
    <name type="scientific">Lactobacillus crispatus</name>
    <dbReference type="NCBI Taxonomy" id="47770"/>
    <lineage>
        <taxon>Bacteria</taxon>
        <taxon>Bacillati</taxon>
        <taxon>Bacillota</taxon>
        <taxon>Bacilli</taxon>
        <taxon>Lactobacillales</taxon>
        <taxon>Lactobacillaceae</taxon>
        <taxon>Lactobacillus</taxon>
    </lineage>
</organism>
<accession>A0A135ZFT8</accession>
<protein>
    <submittedName>
        <fullName evidence="2">Uncharacterized protein</fullName>
    </submittedName>
</protein>
<dbReference type="Proteomes" id="UP001434419">
    <property type="component" value="Unassembled WGS sequence"/>
</dbReference>
<evidence type="ECO:0000313" key="4">
    <source>
        <dbReference type="Proteomes" id="UP001434419"/>
    </source>
</evidence>
<keyword evidence="4" id="KW-1185">Reference proteome</keyword>
<evidence type="ECO:0000313" key="3">
    <source>
        <dbReference type="Proteomes" id="UP000289808"/>
    </source>
</evidence>
<reference evidence="2 3" key="1">
    <citation type="submission" date="2019-01" db="EMBL/GenBank/DDBJ databases">
        <title>The genome sequence of Lactobacillus crispatus L49.</title>
        <authorList>
            <person name="Zhong J."/>
            <person name="Zhang J."/>
        </authorList>
    </citation>
    <scope>NUCLEOTIDE SEQUENCE [LARGE SCALE GENOMIC DNA]</scope>
    <source>
        <strain evidence="2 3">L49</strain>
    </source>
</reference>
<evidence type="ECO:0000313" key="1">
    <source>
        <dbReference type="EMBL" id="MES5149293.1"/>
    </source>
</evidence>
<evidence type="ECO:0000313" key="2">
    <source>
        <dbReference type="EMBL" id="RXF59217.1"/>
    </source>
</evidence>
<gene>
    <name evidence="1" type="ORF">ABVC42_05045</name>
    <name evidence="2" type="ORF">ERD32_02585</name>
</gene>